<proteinExistence type="predicted"/>
<accession>A0AAV3SJB7</accession>
<reference evidence="3" key="1">
    <citation type="journal article" date="2014" name="Int. J. Syst. Evol. Microbiol.">
        <title>Complete genome sequence of Corynebacterium casei LMG S-19264T (=DSM 44701T), isolated from a smear-ripened cheese.</title>
        <authorList>
            <consortium name="US DOE Joint Genome Institute (JGI-PGF)"/>
            <person name="Walter F."/>
            <person name="Albersmeier A."/>
            <person name="Kalinowski J."/>
            <person name="Ruckert C."/>
        </authorList>
    </citation>
    <scope>NUCLEOTIDE SEQUENCE</scope>
    <source>
        <strain evidence="3">JCM 12289</strain>
    </source>
</reference>
<dbReference type="GeneID" id="71761565"/>
<protein>
    <submittedName>
        <fullName evidence="3">PH domain-containing protein</fullName>
    </submittedName>
</protein>
<dbReference type="EMBL" id="BAAADN010000043">
    <property type="protein sequence ID" value="GAA0468919.1"/>
    <property type="molecule type" value="Genomic_DNA"/>
</dbReference>
<reference evidence="3" key="3">
    <citation type="submission" date="2023-12" db="EMBL/GenBank/DDBJ databases">
        <authorList>
            <person name="Sun Q."/>
            <person name="Inoue M."/>
        </authorList>
    </citation>
    <scope>NUCLEOTIDE SEQUENCE</scope>
    <source>
        <strain evidence="3">JCM 12289</strain>
    </source>
</reference>
<evidence type="ECO:0000313" key="6">
    <source>
        <dbReference type="Proteomes" id="UP001500962"/>
    </source>
</evidence>
<feature type="domain" description="YdbS-like PH" evidence="2">
    <location>
        <begin position="61"/>
        <end position="140"/>
    </location>
</feature>
<dbReference type="EMBL" id="CP095005">
    <property type="protein sequence ID" value="UOO96428.1"/>
    <property type="molecule type" value="Genomic_DNA"/>
</dbReference>
<reference evidence="4" key="2">
    <citation type="submission" date="2022-04" db="EMBL/GenBank/DDBJ databases">
        <title>Sequencing and genomic assembly of Halococcus dombrowskii.</title>
        <authorList>
            <person name="Lim S.W."/>
            <person name="MacLea K.S."/>
        </authorList>
    </citation>
    <scope>NUCLEOTIDE SEQUENCE</scope>
    <source>
        <strain evidence="4">H4</strain>
    </source>
</reference>
<dbReference type="AlphaFoldDB" id="A0AAV3SJB7"/>
<dbReference type="PANTHER" id="PTHR34473">
    <property type="entry name" value="UPF0699 TRANSMEMBRANE PROTEIN YDBS"/>
    <property type="match status" value="1"/>
</dbReference>
<evidence type="ECO:0000256" key="1">
    <source>
        <dbReference type="SAM" id="Phobius"/>
    </source>
</evidence>
<keyword evidence="1" id="KW-0812">Transmembrane</keyword>
<evidence type="ECO:0000259" key="2">
    <source>
        <dbReference type="Pfam" id="PF03703"/>
    </source>
</evidence>
<keyword evidence="1" id="KW-0472">Membrane</keyword>
<keyword evidence="5" id="KW-1185">Reference proteome</keyword>
<dbReference type="Proteomes" id="UP001500962">
    <property type="component" value="Unassembled WGS sequence"/>
</dbReference>
<sequence>MERLDSRVRIVWLASALVGGLVGSALVGAAGRFFFDSSLWIVPAAFVVLAVLGAGYELARYRIWRFAIEDDAVTLERGVLTRVTSVVPFVRVQHVDTQRGPIERLAGLSSVVVYTAGSRGADITIPGLAPERADAIRERLRRLAIESEPGEPEDAV</sequence>
<keyword evidence="1" id="KW-1133">Transmembrane helix</keyword>
<dbReference type="RefSeq" id="WP_244705123.1">
    <property type="nucleotide sequence ID" value="NZ_BAAADN010000043.1"/>
</dbReference>
<dbReference type="Pfam" id="PF03703">
    <property type="entry name" value="bPH_2"/>
    <property type="match status" value="1"/>
</dbReference>
<organism evidence="3 6">
    <name type="scientific">Halococcus dombrowskii</name>
    <dbReference type="NCBI Taxonomy" id="179637"/>
    <lineage>
        <taxon>Archaea</taxon>
        <taxon>Methanobacteriati</taxon>
        <taxon>Methanobacteriota</taxon>
        <taxon>Stenosarchaea group</taxon>
        <taxon>Halobacteria</taxon>
        <taxon>Halobacteriales</taxon>
        <taxon>Halococcaceae</taxon>
        <taxon>Halococcus</taxon>
    </lineage>
</organism>
<dbReference type="Proteomes" id="UP000830542">
    <property type="component" value="Chromosome"/>
</dbReference>
<dbReference type="KEGG" id="hdo:MUK72_06915"/>
<dbReference type="PANTHER" id="PTHR34473:SF3">
    <property type="entry name" value="TRANSMEMBRANE PROTEIN-RELATED"/>
    <property type="match status" value="1"/>
</dbReference>
<evidence type="ECO:0000313" key="4">
    <source>
        <dbReference type="EMBL" id="UOO96428.1"/>
    </source>
</evidence>
<feature type="transmembrane region" description="Helical" evidence="1">
    <location>
        <begin position="39"/>
        <end position="59"/>
    </location>
</feature>
<evidence type="ECO:0000313" key="5">
    <source>
        <dbReference type="Proteomes" id="UP000830542"/>
    </source>
</evidence>
<name>A0AAV3SJB7_HALDO</name>
<evidence type="ECO:0000313" key="3">
    <source>
        <dbReference type="EMBL" id="GAA0468919.1"/>
    </source>
</evidence>
<dbReference type="InterPro" id="IPR005182">
    <property type="entry name" value="YdbS-like_PH"/>
</dbReference>
<gene>
    <name evidence="3" type="ORF">GCM10008985_27460</name>
    <name evidence="4" type="ORF">MUK72_06915</name>
</gene>